<dbReference type="InterPro" id="IPR052043">
    <property type="entry name" value="PolySaccharide_Degr_Enz"/>
</dbReference>
<dbReference type="GO" id="GO:0016787">
    <property type="term" value="F:hydrolase activity"/>
    <property type="evidence" value="ECO:0007669"/>
    <property type="project" value="UniProtKB-KW"/>
</dbReference>
<evidence type="ECO:0000256" key="1">
    <source>
        <dbReference type="ARBA" id="ARBA00022801"/>
    </source>
</evidence>
<dbReference type="OrthoDB" id="6381507at2"/>
<reference evidence="2 3" key="1">
    <citation type="submission" date="2018-01" db="EMBL/GenBank/DDBJ databases">
        <title>Genomic Encyclopedia of Archaeal and Bacterial Type Strains, Phase II (KMG-II): from individual species to whole genera.</title>
        <authorList>
            <person name="Goeker M."/>
        </authorList>
    </citation>
    <scope>NUCLEOTIDE SEQUENCE [LARGE SCALE GENOMIC DNA]</scope>
    <source>
        <strain evidence="2 3">DSM 17023</strain>
    </source>
</reference>
<dbReference type="InterPro" id="IPR010905">
    <property type="entry name" value="Glyco_hydro_88"/>
</dbReference>
<protein>
    <submittedName>
        <fullName evidence="2">Unsaturated rhamnogalacturonyl hydrolase</fullName>
    </submittedName>
</protein>
<dbReference type="GO" id="GO:0005975">
    <property type="term" value="P:carbohydrate metabolic process"/>
    <property type="evidence" value="ECO:0007669"/>
    <property type="project" value="InterPro"/>
</dbReference>
<organism evidence="2 3">
    <name type="scientific">Roseibium marinum</name>
    <dbReference type="NCBI Taxonomy" id="281252"/>
    <lineage>
        <taxon>Bacteria</taxon>
        <taxon>Pseudomonadati</taxon>
        <taxon>Pseudomonadota</taxon>
        <taxon>Alphaproteobacteria</taxon>
        <taxon>Hyphomicrobiales</taxon>
        <taxon>Stappiaceae</taxon>
        <taxon>Roseibium</taxon>
    </lineage>
</organism>
<dbReference type="RefSeq" id="WP_103225495.1">
    <property type="nucleotide sequence ID" value="NZ_PPCN01000020.1"/>
</dbReference>
<keyword evidence="1 2" id="KW-0378">Hydrolase</keyword>
<accession>A0A2S3UJX9</accession>
<dbReference type="PANTHER" id="PTHR33886">
    <property type="entry name" value="UNSATURATED RHAMNOGALACTURONAN HYDROLASE (EUROFUNG)"/>
    <property type="match status" value="1"/>
</dbReference>
<keyword evidence="3" id="KW-1185">Reference proteome</keyword>
<gene>
    <name evidence="2" type="ORF">CLV41_12043</name>
</gene>
<dbReference type="Proteomes" id="UP000236959">
    <property type="component" value="Unassembled WGS sequence"/>
</dbReference>
<name>A0A2S3UJX9_9HYPH</name>
<evidence type="ECO:0000313" key="2">
    <source>
        <dbReference type="EMBL" id="POF27883.1"/>
    </source>
</evidence>
<dbReference type="Pfam" id="PF07470">
    <property type="entry name" value="Glyco_hydro_88"/>
    <property type="match status" value="1"/>
</dbReference>
<sequence>MLTDFFDRYATDYKPYKSGNWCYEDGLIYRGLELLHMASGESRWLAHLKRLVDAQILPGPKLSGYVLSEYNIDNVRAGGALLYLDMLTGDPRYLACADLLAEQLATHPRTKSGVYWHKARYPWQIWLDGLYMAAPFQIAYAHARNEPELIRDSLTQIEIALKETYVPETGLYAHGYDEIRHQVWADPQTGRSQAHWARALGWLCMCLVDVADLIGPETFSPLRQQTTDLLNRILELRTKDGLWLQIIDAPDLEGNYPETSASAMFVYALERAQALELIAPVHEDLMGSLIAHSVSPGADGRTRMYGICEVAGLGGFEGIYRNGTPEYYLSEPVVEDDPKGVGPLMMGAATIMMNRTSEDLAALP</sequence>
<proteinExistence type="predicted"/>
<evidence type="ECO:0000313" key="3">
    <source>
        <dbReference type="Proteomes" id="UP000236959"/>
    </source>
</evidence>
<dbReference type="AlphaFoldDB" id="A0A2S3UJX9"/>
<dbReference type="InterPro" id="IPR008928">
    <property type="entry name" value="6-hairpin_glycosidase_sf"/>
</dbReference>
<dbReference type="PANTHER" id="PTHR33886:SF8">
    <property type="entry name" value="UNSATURATED RHAMNOGALACTURONAN HYDROLASE (EUROFUNG)"/>
    <property type="match status" value="1"/>
</dbReference>
<comment type="caution">
    <text evidence="2">The sequence shown here is derived from an EMBL/GenBank/DDBJ whole genome shotgun (WGS) entry which is preliminary data.</text>
</comment>
<dbReference type="SUPFAM" id="SSF48208">
    <property type="entry name" value="Six-hairpin glycosidases"/>
    <property type="match status" value="1"/>
</dbReference>
<dbReference type="EMBL" id="PPCN01000020">
    <property type="protein sequence ID" value="POF27883.1"/>
    <property type="molecule type" value="Genomic_DNA"/>
</dbReference>
<dbReference type="Gene3D" id="1.50.10.10">
    <property type="match status" value="1"/>
</dbReference>
<dbReference type="InterPro" id="IPR012341">
    <property type="entry name" value="6hp_glycosidase-like_sf"/>
</dbReference>